<reference evidence="2 3" key="1">
    <citation type="submission" date="2024-11" db="EMBL/GenBank/DDBJ databases">
        <title>A near-complete genome assembly of Cinchona calisaya.</title>
        <authorList>
            <person name="Lian D.C."/>
            <person name="Zhao X.W."/>
            <person name="Wei L."/>
        </authorList>
    </citation>
    <scope>NUCLEOTIDE SEQUENCE [LARGE SCALE GENOMIC DNA]</scope>
    <source>
        <tissue evidence="2">Nenye</tissue>
    </source>
</reference>
<dbReference type="EMBL" id="JBJUIK010000015">
    <property type="protein sequence ID" value="KAL3502036.1"/>
    <property type="molecule type" value="Genomic_DNA"/>
</dbReference>
<proteinExistence type="predicted"/>
<accession>A0ABD2Y4S8</accession>
<evidence type="ECO:0000256" key="1">
    <source>
        <dbReference type="SAM" id="SignalP"/>
    </source>
</evidence>
<name>A0ABD2Y4S8_9GENT</name>
<evidence type="ECO:0000313" key="3">
    <source>
        <dbReference type="Proteomes" id="UP001630127"/>
    </source>
</evidence>
<dbReference type="Proteomes" id="UP001630127">
    <property type="component" value="Unassembled WGS sequence"/>
</dbReference>
<sequence>MKMKLSLSWLLAEIFLINTELKLIQLLSRKASLVSNMDNQIECLHEELRFLRTFLMHNMDIEANIGDQKLLLTHLEAVNSLSISLISSFLYNEMATESSLSLPRLLGHIKLIKAEAILV</sequence>
<feature type="signal peptide" evidence="1">
    <location>
        <begin position="1"/>
        <end position="19"/>
    </location>
</feature>
<comment type="caution">
    <text evidence="2">The sequence shown here is derived from an EMBL/GenBank/DDBJ whole genome shotgun (WGS) entry which is preliminary data.</text>
</comment>
<keyword evidence="3" id="KW-1185">Reference proteome</keyword>
<dbReference type="AlphaFoldDB" id="A0ABD2Y4S8"/>
<feature type="chain" id="PRO_5044767140" evidence="1">
    <location>
        <begin position="20"/>
        <end position="119"/>
    </location>
</feature>
<protein>
    <submittedName>
        <fullName evidence="2">Uncharacterized protein</fullName>
    </submittedName>
</protein>
<organism evidence="2 3">
    <name type="scientific">Cinchona calisaya</name>
    <dbReference type="NCBI Taxonomy" id="153742"/>
    <lineage>
        <taxon>Eukaryota</taxon>
        <taxon>Viridiplantae</taxon>
        <taxon>Streptophyta</taxon>
        <taxon>Embryophyta</taxon>
        <taxon>Tracheophyta</taxon>
        <taxon>Spermatophyta</taxon>
        <taxon>Magnoliopsida</taxon>
        <taxon>eudicotyledons</taxon>
        <taxon>Gunneridae</taxon>
        <taxon>Pentapetalae</taxon>
        <taxon>asterids</taxon>
        <taxon>lamiids</taxon>
        <taxon>Gentianales</taxon>
        <taxon>Rubiaceae</taxon>
        <taxon>Cinchonoideae</taxon>
        <taxon>Cinchoneae</taxon>
        <taxon>Cinchona</taxon>
    </lineage>
</organism>
<gene>
    <name evidence="2" type="ORF">ACH5RR_036485</name>
</gene>
<evidence type="ECO:0000313" key="2">
    <source>
        <dbReference type="EMBL" id="KAL3502036.1"/>
    </source>
</evidence>
<keyword evidence="1" id="KW-0732">Signal</keyword>